<dbReference type="RefSeq" id="WP_184508569.1">
    <property type="nucleotide sequence ID" value="NZ_JACHVT010000002.1"/>
</dbReference>
<dbReference type="Gene3D" id="3.40.50.2000">
    <property type="entry name" value="Glycogen Phosphorylase B"/>
    <property type="match status" value="2"/>
</dbReference>
<gene>
    <name evidence="1" type="ORF">FHW14_000866</name>
</gene>
<name>A0A839PQD7_9MICO</name>
<comment type="caution">
    <text evidence="1">The sequence shown here is derived from an EMBL/GenBank/DDBJ whole genome shotgun (WGS) entry which is preliminary data.</text>
</comment>
<reference evidence="1 2" key="1">
    <citation type="submission" date="2020-08" db="EMBL/GenBank/DDBJ databases">
        <title>Genomic Encyclopedia of Type Strains, Phase IV (KMG-V): Genome sequencing to study the core and pangenomes of soil and plant-associated prokaryotes.</title>
        <authorList>
            <person name="Whitman W."/>
        </authorList>
    </citation>
    <scope>NUCLEOTIDE SEQUENCE [LARGE SCALE GENOMIC DNA]</scope>
    <source>
        <strain evidence="1 2">B3ACCR2</strain>
    </source>
</reference>
<keyword evidence="1" id="KW-0808">Transferase</keyword>
<sequence>MSADTTREDGAPLRVLLSHRTPRPTTNPYITTLFERLQQQAGLEARPFSFRRAIFGRYDVFHAHWPEVMMSSDRTSRRLARVALSAAFVGRMTLSRTPVVRTAHNLELPTGLTRAQRLLLERIDRMTVLRVTLNQQTGSLVGGQVAVVPHGDYRDRYATLDRPPAVRGRFGYVGLVRRYKGVEQLVEAFRRLPDDDLSLSVAGKPSTDELAGEIDALASGDARIATRWEFLSDADLARAVSESELVVLPYRHMHNSGAALTALSLSRPVLVPDNAVNRDLAAEVGPGWVITFEGDLDADDLRRALEQTRRPDRADSPDLSHRDWALAAPAHLAAYRRALEIRRG</sequence>
<dbReference type="SUPFAM" id="SSF53756">
    <property type="entry name" value="UDP-Glycosyltransferase/glycogen phosphorylase"/>
    <property type="match status" value="1"/>
</dbReference>
<dbReference type="GO" id="GO:0016740">
    <property type="term" value="F:transferase activity"/>
    <property type="evidence" value="ECO:0007669"/>
    <property type="project" value="UniProtKB-KW"/>
</dbReference>
<dbReference type="PANTHER" id="PTHR12526:SF572">
    <property type="entry name" value="BLL5144 PROTEIN"/>
    <property type="match status" value="1"/>
</dbReference>
<organism evidence="1 2">
    <name type="scientific">Terracoccus luteus</name>
    <dbReference type="NCBI Taxonomy" id="53356"/>
    <lineage>
        <taxon>Bacteria</taxon>
        <taxon>Bacillati</taxon>
        <taxon>Actinomycetota</taxon>
        <taxon>Actinomycetes</taxon>
        <taxon>Micrococcales</taxon>
        <taxon>Intrasporangiaceae</taxon>
        <taxon>Terracoccus</taxon>
    </lineage>
</organism>
<dbReference type="PANTHER" id="PTHR12526">
    <property type="entry name" value="GLYCOSYLTRANSFERASE"/>
    <property type="match status" value="1"/>
</dbReference>
<dbReference type="EMBL" id="JACHVT010000002">
    <property type="protein sequence ID" value="MBB2985717.1"/>
    <property type="molecule type" value="Genomic_DNA"/>
</dbReference>
<dbReference type="AlphaFoldDB" id="A0A839PQD7"/>
<dbReference type="Pfam" id="PF13692">
    <property type="entry name" value="Glyco_trans_1_4"/>
    <property type="match status" value="1"/>
</dbReference>
<evidence type="ECO:0000313" key="2">
    <source>
        <dbReference type="Proteomes" id="UP000590811"/>
    </source>
</evidence>
<proteinExistence type="predicted"/>
<accession>A0A839PQD7</accession>
<dbReference type="Proteomes" id="UP000590811">
    <property type="component" value="Unassembled WGS sequence"/>
</dbReference>
<protein>
    <submittedName>
        <fullName evidence="1">Glycosyltransferase involved in cell wall biosynthesis</fullName>
    </submittedName>
</protein>
<evidence type="ECO:0000313" key="1">
    <source>
        <dbReference type="EMBL" id="MBB2985717.1"/>
    </source>
</evidence>